<proteinExistence type="predicted"/>
<keyword evidence="4" id="KW-1185">Reference proteome</keyword>
<accession>A0AAE3KME3</accession>
<dbReference type="PANTHER" id="PTHR40446">
    <property type="entry name" value="N-ACETYLGLUCOSAMINE-1-PHOSPHODIESTER ALPHA-N-ACETYLGLUCOSAMINIDASE"/>
    <property type="match status" value="1"/>
</dbReference>
<evidence type="ECO:0000313" key="4">
    <source>
        <dbReference type="Proteomes" id="UP001204953"/>
    </source>
</evidence>
<keyword evidence="1" id="KW-1133">Transmembrane helix</keyword>
<reference evidence="3" key="1">
    <citation type="submission" date="2022-06" db="EMBL/GenBank/DDBJ databases">
        <title>New cyanobacteria of genus Symplocastrum in benthos of Lake Baikal.</title>
        <authorList>
            <person name="Sorokovikova E."/>
            <person name="Tikhonova I."/>
            <person name="Krasnopeev A."/>
            <person name="Evseev P."/>
            <person name="Gladkikh A."/>
            <person name="Belykh O."/>
        </authorList>
    </citation>
    <scope>NUCLEOTIDE SEQUENCE</scope>
    <source>
        <strain evidence="3">BBK-W-15</strain>
    </source>
</reference>
<dbReference type="PANTHER" id="PTHR40446:SF2">
    <property type="entry name" value="N-ACETYLGLUCOSAMINE-1-PHOSPHODIESTER ALPHA-N-ACETYLGLUCOSAMINIDASE"/>
    <property type="match status" value="1"/>
</dbReference>
<dbReference type="InterPro" id="IPR018711">
    <property type="entry name" value="NAGPA"/>
</dbReference>
<keyword evidence="3" id="KW-0378">Hydrolase</keyword>
<protein>
    <submittedName>
        <fullName evidence="3">Phosphodiester glycosidase family protein</fullName>
    </submittedName>
</protein>
<dbReference type="Pfam" id="PF09992">
    <property type="entry name" value="NAGPA"/>
    <property type="match status" value="1"/>
</dbReference>
<dbReference type="Proteomes" id="UP001204953">
    <property type="component" value="Unassembled WGS sequence"/>
</dbReference>
<dbReference type="GO" id="GO:0016798">
    <property type="term" value="F:hydrolase activity, acting on glycosyl bonds"/>
    <property type="evidence" value="ECO:0007669"/>
    <property type="project" value="UniProtKB-KW"/>
</dbReference>
<keyword evidence="1" id="KW-0812">Transmembrane</keyword>
<dbReference type="AlphaFoldDB" id="A0AAE3KME3"/>
<keyword evidence="3" id="KW-0326">Glycosidase</keyword>
<organism evidence="3 4">
    <name type="scientific">Limnofasciculus baicalensis BBK-W-15</name>
    <dbReference type="NCBI Taxonomy" id="2699891"/>
    <lineage>
        <taxon>Bacteria</taxon>
        <taxon>Bacillati</taxon>
        <taxon>Cyanobacteriota</taxon>
        <taxon>Cyanophyceae</taxon>
        <taxon>Coleofasciculales</taxon>
        <taxon>Coleofasciculaceae</taxon>
        <taxon>Limnofasciculus</taxon>
        <taxon>Limnofasciculus baicalensis</taxon>
    </lineage>
</organism>
<keyword evidence="1" id="KW-0472">Membrane</keyword>
<sequence>MKVISQRSIELAVKAIIAILLLVPIIIYNTPFFSRPPLTNETRSLFQGISYKREFRSLPHPVMLHLVNIDLTAPGIGVFVTPGTQQSDKMETNARTASQFLEEFKLQLAINANFFSPFKEKAPWDYFPKNGDRVNNVGQAISNGKVYSEPNFNFPVLCFAANNRAQIIASGTCPEGTQEGVAGNKILIQNGKATTIDEDNSQDLKNYPRVVAALDKKGEKLWLLLVDGKQRFYSEGLKASEVQEILLNLGVDMALNLDGGGSTTLAMATPAGAKVLNAPIHNKIPMQERPIANHLGFYANN</sequence>
<evidence type="ECO:0000313" key="3">
    <source>
        <dbReference type="EMBL" id="MCP2729405.1"/>
    </source>
</evidence>
<dbReference type="EMBL" id="JAMZMM010000113">
    <property type="protein sequence ID" value="MCP2729405.1"/>
    <property type="molecule type" value="Genomic_DNA"/>
</dbReference>
<feature type="domain" description="Phosphodiester glycosidase" evidence="2">
    <location>
        <begin position="106"/>
        <end position="298"/>
    </location>
</feature>
<feature type="transmembrane region" description="Helical" evidence="1">
    <location>
        <begin position="12"/>
        <end position="33"/>
    </location>
</feature>
<gene>
    <name evidence="3" type="ORF">NJ959_13175</name>
</gene>
<evidence type="ECO:0000259" key="2">
    <source>
        <dbReference type="Pfam" id="PF09992"/>
    </source>
</evidence>
<evidence type="ECO:0000256" key="1">
    <source>
        <dbReference type="SAM" id="Phobius"/>
    </source>
</evidence>
<name>A0AAE3KME3_9CYAN</name>
<comment type="caution">
    <text evidence="3">The sequence shown here is derived from an EMBL/GenBank/DDBJ whole genome shotgun (WGS) entry which is preliminary data.</text>
</comment>
<dbReference type="RefSeq" id="WP_254012190.1">
    <property type="nucleotide sequence ID" value="NZ_JAMZMM010000113.1"/>
</dbReference>